<evidence type="ECO:0000313" key="2">
    <source>
        <dbReference type="Proteomes" id="UP000199306"/>
    </source>
</evidence>
<keyword evidence="2" id="KW-1185">Reference proteome</keyword>
<gene>
    <name evidence="1" type="ORF">SAMN04515674_103195</name>
</gene>
<name>A0A1I5QHE5_9BACT</name>
<protein>
    <submittedName>
        <fullName evidence="1">Uncharacterized protein</fullName>
    </submittedName>
</protein>
<dbReference type="EMBL" id="FOXH01000003">
    <property type="protein sequence ID" value="SFP45527.1"/>
    <property type="molecule type" value="Genomic_DNA"/>
</dbReference>
<sequence length="171" mass="20189">MITDQFIEELNKTINDDGRKLITNFFIIFSRFECALKSSNFKQMDEKNNKVSANWEQFISSIKSDFNKNKCDSLKEAVTYIIENPPKMQVFEDELLGWKDRRFQQNCHEINKLDISIRDIRNNLFHGGKFNGNYQKDVTRNIDLIKSAIIILNEWLSLDESVKNNFLQPIE</sequence>
<dbReference type="AlphaFoldDB" id="A0A1I5QHE5"/>
<reference evidence="1 2" key="1">
    <citation type="submission" date="2016-10" db="EMBL/GenBank/DDBJ databases">
        <authorList>
            <person name="de Groot N.N."/>
        </authorList>
    </citation>
    <scope>NUCLEOTIDE SEQUENCE [LARGE SCALE GENOMIC DNA]</scope>
    <source>
        <strain evidence="2">E92,LMG 26720,CCM 7988</strain>
    </source>
</reference>
<organism evidence="1 2">
    <name type="scientific">Pseudarcicella hirudinis</name>
    <dbReference type="NCBI Taxonomy" id="1079859"/>
    <lineage>
        <taxon>Bacteria</taxon>
        <taxon>Pseudomonadati</taxon>
        <taxon>Bacteroidota</taxon>
        <taxon>Cytophagia</taxon>
        <taxon>Cytophagales</taxon>
        <taxon>Flectobacillaceae</taxon>
        <taxon>Pseudarcicella</taxon>
    </lineage>
</organism>
<accession>A0A1I5QHE5</accession>
<proteinExistence type="predicted"/>
<dbReference type="OrthoDB" id="1442157at2"/>
<dbReference type="Proteomes" id="UP000199306">
    <property type="component" value="Unassembled WGS sequence"/>
</dbReference>
<dbReference type="RefSeq" id="WP_092014212.1">
    <property type="nucleotide sequence ID" value="NZ_FOXH01000003.1"/>
</dbReference>
<evidence type="ECO:0000313" key="1">
    <source>
        <dbReference type="EMBL" id="SFP45527.1"/>
    </source>
</evidence>